<gene>
    <name evidence="2" type="ORF">FHU37_000367</name>
</gene>
<sequence length="425" mass="42416">MTRGRGNNGNQGDSTTDTPRPDGTPDRNDTGSGTTPALPAPRPDSGSSGAGSPAFSGGNGVSNDPAHFDYAASRLDNSHSRATDAATNRANSVAASRENLGTDDTAARIDEAIGGIEDAFTRATNSFAQILETIPQRLRDNRGRRDNVENANTNLSNATSLPGSGPSGPSGVPTATSTPGAAAPGTVPAPSAPTSLSSAATTPGSSATPGGTIPTAPSGASGPVTFRPPQGASPTEVAQARAYTAGCQRALEAGQLSPTGRVSTKGRLRRQASRSAANERARAQAAGTPYSGQAGHVPDTAWTGRPDPPEWLDLTPATNTSLGGQVGGYPVGYRPTEFRFEPSPGATPERYDTATGTWSPVTSASTPAPTGNAPAPAGSPPAGPPGAVTNNAAPAAPAAQPTPTTTPDPADDDTGSTSNGSGRRR</sequence>
<dbReference type="EMBL" id="JACBZD010000001">
    <property type="protein sequence ID" value="NYI03424.1"/>
    <property type="molecule type" value="Genomic_DNA"/>
</dbReference>
<feature type="region of interest" description="Disordered" evidence="1">
    <location>
        <begin position="1"/>
        <end position="104"/>
    </location>
</feature>
<keyword evidence="3" id="KW-1185">Reference proteome</keyword>
<dbReference type="Proteomes" id="UP000567795">
    <property type="component" value="Unassembled WGS sequence"/>
</dbReference>
<name>A0A852ZRD6_9ACTN</name>
<reference evidence="2 3" key="1">
    <citation type="submission" date="2020-07" db="EMBL/GenBank/DDBJ databases">
        <title>Sequencing the genomes of 1000 actinobacteria strains.</title>
        <authorList>
            <person name="Klenk H.-P."/>
        </authorList>
    </citation>
    <scope>NUCLEOTIDE SEQUENCE [LARGE SCALE GENOMIC DNA]</scope>
    <source>
        <strain evidence="2 3">DSM 42178</strain>
    </source>
</reference>
<evidence type="ECO:0000313" key="2">
    <source>
        <dbReference type="EMBL" id="NYI03424.1"/>
    </source>
</evidence>
<dbReference type="AlphaFoldDB" id="A0A852ZRD6"/>
<feature type="compositionally biased region" description="Low complexity" evidence="1">
    <location>
        <begin position="159"/>
        <end position="215"/>
    </location>
</feature>
<feature type="compositionally biased region" description="Polar residues" evidence="1">
    <location>
        <begin position="85"/>
        <end position="94"/>
    </location>
</feature>
<feature type="compositionally biased region" description="Basic and acidic residues" evidence="1">
    <location>
        <begin position="19"/>
        <end position="29"/>
    </location>
</feature>
<proteinExistence type="predicted"/>
<protein>
    <submittedName>
        <fullName evidence="2">Uncharacterized protein</fullName>
    </submittedName>
</protein>
<feature type="compositionally biased region" description="Polar residues" evidence="1">
    <location>
        <begin position="149"/>
        <end position="158"/>
    </location>
</feature>
<evidence type="ECO:0000313" key="3">
    <source>
        <dbReference type="Proteomes" id="UP000567795"/>
    </source>
</evidence>
<organism evidence="2 3">
    <name type="scientific">Allostreptomyces psammosilenae</name>
    <dbReference type="NCBI Taxonomy" id="1892865"/>
    <lineage>
        <taxon>Bacteria</taxon>
        <taxon>Bacillati</taxon>
        <taxon>Actinomycetota</taxon>
        <taxon>Actinomycetes</taxon>
        <taxon>Kitasatosporales</taxon>
        <taxon>Streptomycetaceae</taxon>
        <taxon>Allostreptomyces</taxon>
    </lineage>
</organism>
<feature type="compositionally biased region" description="Low complexity" evidence="1">
    <location>
        <begin position="43"/>
        <end position="56"/>
    </location>
</feature>
<feature type="region of interest" description="Disordered" evidence="1">
    <location>
        <begin position="254"/>
        <end position="425"/>
    </location>
</feature>
<comment type="caution">
    <text evidence="2">The sequence shown here is derived from an EMBL/GenBank/DDBJ whole genome shotgun (WGS) entry which is preliminary data.</text>
</comment>
<feature type="region of interest" description="Disordered" evidence="1">
    <location>
        <begin position="138"/>
        <end position="240"/>
    </location>
</feature>
<feature type="compositionally biased region" description="Low complexity" evidence="1">
    <location>
        <begin position="362"/>
        <end position="376"/>
    </location>
</feature>
<evidence type="ECO:0000256" key="1">
    <source>
        <dbReference type="SAM" id="MobiDB-lite"/>
    </source>
</evidence>
<feature type="compositionally biased region" description="Low complexity" evidence="1">
    <location>
        <begin position="385"/>
        <end position="408"/>
    </location>
</feature>
<feature type="compositionally biased region" description="Polar residues" evidence="1">
    <location>
        <begin position="415"/>
        <end position="425"/>
    </location>
</feature>
<dbReference type="RefSeq" id="WP_179812473.1">
    <property type="nucleotide sequence ID" value="NZ_JACBZD010000001.1"/>
</dbReference>
<feature type="compositionally biased region" description="Basic and acidic residues" evidence="1">
    <location>
        <begin position="138"/>
        <end position="148"/>
    </location>
</feature>
<accession>A0A852ZRD6</accession>